<organism evidence="1 2">
    <name type="scientific">Hypsibius exemplaris</name>
    <name type="common">Freshwater tardigrade</name>
    <dbReference type="NCBI Taxonomy" id="2072580"/>
    <lineage>
        <taxon>Eukaryota</taxon>
        <taxon>Metazoa</taxon>
        <taxon>Ecdysozoa</taxon>
        <taxon>Tardigrada</taxon>
        <taxon>Eutardigrada</taxon>
        <taxon>Parachela</taxon>
        <taxon>Hypsibioidea</taxon>
        <taxon>Hypsibiidae</taxon>
        <taxon>Hypsibius</taxon>
    </lineage>
</organism>
<proteinExistence type="predicted"/>
<dbReference type="Proteomes" id="UP000192578">
    <property type="component" value="Unassembled WGS sequence"/>
</dbReference>
<reference evidence="2" key="1">
    <citation type="submission" date="2017-01" db="EMBL/GenBank/DDBJ databases">
        <title>Comparative genomics of anhydrobiosis in the tardigrade Hypsibius dujardini.</title>
        <authorList>
            <person name="Yoshida Y."/>
            <person name="Koutsovoulos G."/>
            <person name="Laetsch D."/>
            <person name="Stevens L."/>
            <person name="Kumar S."/>
            <person name="Horikawa D."/>
            <person name="Ishino K."/>
            <person name="Komine S."/>
            <person name="Tomita M."/>
            <person name="Blaxter M."/>
            <person name="Arakawa K."/>
        </authorList>
    </citation>
    <scope>NUCLEOTIDE SEQUENCE [LARGE SCALE GENOMIC DNA]</scope>
    <source>
        <strain evidence="2">Z151</strain>
    </source>
</reference>
<protein>
    <submittedName>
        <fullName evidence="1">Uncharacterized protein</fullName>
    </submittedName>
</protein>
<keyword evidence="2" id="KW-1185">Reference proteome</keyword>
<dbReference type="AlphaFoldDB" id="A0A1W0WP72"/>
<dbReference type="EMBL" id="MTYJ01000067">
    <property type="protein sequence ID" value="OQV17005.1"/>
    <property type="molecule type" value="Genomic_DNA"/>
</dbReference>
<sequence>MSGTLILKECCALRYGAEKAWWCACVHCGAERRRPDGVPACLAVRSGEGLVACLRALRGGAEKAWWPNFLVLVN</sequence>
<evidence type="ECO:0000313" key="1">
    <source>
        <dbReference type="EMBL" id="OQV17005.1"/>
    </source>
</evidence>
<accession>A0A1W0WP72</accession>
<name>A0A1W0WP72_HYPEX</name>
<gene>
    <name evidence="1" type="ORF">BV898_08870</name>
</gene>
<evidence type="ECO:0000313" key="2">
    <source>
        <dbReference type="Proteomes" id="UP000192578"/>
    </source>
</evidence>
<comment type="caution">
    <text evidence="1">The sequence shown here is derived from an EMBL/GenBank/DDBJ whole genome shotgun (WGS) entry which is preliminary data.</text>
</comment>